<organism evidence="4 5">
    <name type="scientific">Jeongeupia naejangsanensis</name>
    <dbReference type="NCBI Taxonomy" id="613195"/>
    <lineage>
        <taxon>Bacteria</taxon>
        <taxon>Pseudomonadati</taxon>
        <taxon>Pseudomonadota</taxon>
        <taxon>Betaproteobacteria</taxon>
        <taxon>Neisseriales</taxon>
        <taxon>Chitinibacteraceae</taxon>
        <taxon>Jeongeupia</taxon>
    </lineage>
</organism>
<dbReference type="InterPro" id="IPR006034">
    <property type="entry name" value="Asparaginase/glutaminase-like"/>
</dbReference>
<evidence type="ECO:0000256" key="1">
    <source>
        <dbReference type="PROSITE-ProRule" id="PRU10100"/>
    </source>
</evidence>
<comment type="caution">
    <text evidence="4">The sequence shown here is derived from an EMBL/GenBank/DDBJ whole genome shotgun (WGS) entry which is preliminary data.</text>
</comment>
<dbReference type="InterPro" id="IPR027474">
    <property type="entry name" value="L-asparaginase_N"/>
</dbReference>
<feature type="active site" evidence="1">
    <location>
        <position position="68"/>
    </location>
</feature>
<dbReference type="Pfam" id="PF00710">
    <property type="entry name" value="Asparaginase"/>
    <property type="match status" value="1"/>
</dbReference>
<dbReference type="InterPro" id="IPR027473">
    <property type="entry name" value="L-asparaginase_C"/>
</dbReference>
<dbReference type="InterPro" id="IPR040919">
    <property type="entry name" value="Asparaginase_C"/>
</dbReference>
<dbReference type="PANTHER" id="PTHR11707">
    <property type="entry name" value="L-ASPARAGINASE"/>
    <property type="match status" value="1"/>
</dbReference>
<dbReference type="EMBL" id="JAESND010000001">
    <property type="protein sequence ID" value="MBM3114673.1"/>
    <property type="molecule type" value="Genomic_DNA"/>
</dbReference>
<keyword evidence="5" id="KW-1185">Reference proteome</keyword>
<dbReference type="PROSITE" id="PS51732">
    <property type="entry name" value="ASN_GLN_ASE_3"/>
    <property type="match status" value="1"/>
</dbReference>
<sequence length="326" mass="34392">MQPGPAGLAPVPGALTERLQQLAPDADLIEYTPLLDSSAMGPAHWNRIATDIIGRGYEYDGFLVLHGTDTLAWTASALSMLLRGLNKPVLLTGAMRPWFEPGSDAPGNVKAALALLGRPEGFAEVGVVMANQLWRGCRVRKLDCDDDDAFAAPNELPLGRFAAGGWEFALARFRLPAKGVSPDVLPVNDAARVLHVQLAPGFSVEWLADALRNAAPDALLLQSFGSGNVPAHPDLLSVLADLAVRIPVVNLSICPRGTARPGLYAAGVLADGAMLDGGQMTPEAALTKLYAVLREGHGVEARARAFVEDWCGEHGEADSTTGRAVV</sequence>
<evidence type="ECO:0000259" key="2">
    <source>
        <dbReference type="Pfam" id="PF00710"/>
    </source>
</evidence>
<dbReference type="InterPro" id="IPR036152">
    <property type="entry name" value="Asp/glu_Ase-like_sf"/>
</dbReference>
<gene>
    <name evidence="4" type="ORF">JMJ54_02420</name>
</gene>
<proteinExistence type="predicted"/>
<protein>
    <submittedName>
        <fullName evidence="4">Asparaginase</fullName>
    </submittedName>
</protein>
<dbReference type="Gene3D" id="3.40.50.1170">
    <property type="entry name" value="L-asparaginase, N-terminal domain"/>
    <property type="match status" value="1"/>
</dbReference>
<evidence type="ECO:0000313" key="5">
    <source>
        <dbReference type="Proteomes" id="UP000809431"/>
    </source>
</evidence>
<dbReference type="PIRSF" id="PIRSF500176">
    <property type="entry name" value="L_ASNase"/>
    <property type="match status" value="1"/>
</dbReference>
<dbReference type="InterPro" id="IPR037152">
    <property type="entry name" value="L-asparaginase_N_sf"/>
</dbReference>
<dbReference type="Proteomes" id="UP000809431">
    <property type="component" value="Unassembled WGS sequence"/>
</dbReference>
<dbReference type="Pfam" id="PF17763">
    <property type="entry name" value="Asparaginase_C"/>
    <property type="match status" value="1"/>
</dbReference>
<name>A0ABS2BGD6_9NEIS</name>
<feature type="domain" description="Asparaginase/glutaminase C-terminal" evidence="3">
    <location>
        <begin position="192"/>
        <end position="306"/>
    </location>
</feature>
<dbReference type="PROSITE" id="PS00917">
    <property type="entry name" value="ASN_GLN_ASE_2"/>
    <property type="match status" value="1"/>
</dbReference>
<evidence type="ECO:0000313" key="4">
    <source>
        <dbReference type="EMBL" id="MBM3114673.1"/>
    </source>
</evidence>
<dbReference type="PIRSF" id="PIRSF001220">
    <property type="entry name" value="L-ASNase_gatD"/>
    <property type="match status" value="1"/>
</dbReference>
<dbReference type="InterPro" id="IPR027475">
    <property type="entry name" value="Asparaginase/glutaminase_AS2"/>
</dbReference>
<reference evidence="4 5" key="1">
    <citation type="submission" date="2021-01" db="EMBL/GenBank/DDBJ databases">
        <title>Draft Genome Sequence and Polyhydroxyalkanoate Biosynthetic Potential of Jeongeupia naejangsanensis Type Strain DSM 24253.</title>
        <authorList>
            <person name="Turrini P."/>
            <person name="Artuso I."/>
            <person name="Lugli G.A."/>
            <person name="Frangipani E."/>
            <person name="Ventura M."/>
            <person name="Visca P."/>
        </authorList>
    </citation>
    <scope>NUCLEOTIDE SEQUENCE [LARGE SCALE GENOMIC DNA]</scope>
    <source>
        <strain evidence="4 5">DSM 24253</strain>
    </source>
</reference>
<dbReference type="SMART" id="SM00870">
    <property type="entry name" value="Asparaginase"/>
    <property type="match status" value="1"/>
</dbReference>
<accession>A0ABS2BGD6</accession>
<dbReference type="PANTHER" id="PTHR11707:SF28">
    <property type="entry name" value="60 KDA LYSOPHOSPHOLIPASE"/>
    <property type="match status" value="1"/>
</dbReference>
<dbReference type="SUPFAM" id="SSF53774">
    <property type="entry name" value="Glutaminase/Asparaginase"/>
    <property type="match status" value="1"/>
</dbReference>
<feature type="domain" description="L-asparaginase N-terminal" evidence="2">
    <location>
        <begin position="29"/>
        <end position="168"/>
    </location>
</feature>
<evidence type="ECO:0000259" key="3">
    <source>
        <dbReference type="Pfam" id="PF17763"/>
    </source>
</evidence>
<dbReference type="Gene3D" id="3.40.50.40">
    <property type="match status" value="1"/>
</dbReference>